<dbReference type="Gene3D" id="3.30.420.10">
    <property type="entry name" value="Ribonuclease H-like superfamily/Ribonuclease H"/>
    <property type="match status" value="1"/>
</dbReference>
<dbReference type="GO" id="GO:0003676">
    <property type="term" value="F:nucleic acid binding"/>
    <property type="evidence" value="ECO:0007669"/>
    <property type="project" value="InterPro"/>
</dbReference>
<accession>A0A0K2VJZ9</accession>
<dbReference type="AlphaFoldDB" id="A0A0K2VJZ9"/>
<dbReference type="OrthoDB" id="9981685at2759"/>
<protein>
    <submittedName>
        <fullName evidence="1">Uncharacterized protein</fullName>
    </submittedName>
</protein>
<name>A0A0K2VJZ9_LEPSM</name>
<sequence length="171" mass="20276">MVFLYRGRIASYYDLKTIRFPSHWNREAVYNKYKQTCLDQRYDTYCSRQIFIRHWKSVCPEFGIIRSCRDVCHICYDNSQELALLFCLIGHLILIIVFSDGKIFTVEQAFYPQNDRILAEKGELGDHRVNRVQKLQSVMVWVAVTETKKYLLVFLSGGLKIYTNVYIRPLQ</sequence>
<dbReference type="InterPro" id="IPR036397">
    <property type="entry name" value="RNaseH_sf"/>
</dbReference>
<proteinExistence type="predicted"/>
<organism evidence="1">
    <name type="scientific">Lepeophtheirus salmonis</name>
    <name type="common">Salmon louse</name>
    <name type="synonym">Caligus salmonis</name>
    <dbReference type="NCBI Taxonomy" id="72036"/>
    <lineage>
        <taxon>Eukaryota</taxon>
        <taxon>Metazoa</taxon>
        <taxon>Ecdysozoa</taxon>
        <taxon>Arthropoda</taxon>
        <taxon>Crustacea</taxon>
        <taxon>Multicrustacea</taxon>
        <taxon>Hexanauplia</taxon>
        <taxon>Copepoda</taxon>
        <taxon>Siphonostomatoida</taxon>
        <taxon>Caligidae</taxon>
        <taxon>Lepeophtheirus</taxon>
    </lineage>
</organism>
<dbReference type="EMBL" id="HACA01033161">
    <property type="protein sequence ID" value="CDW50522.1"/>
    <property type="molecule type" value="Transcribed_RNA"/>
</dbReference>
<reference evidence="1" key="1">
    <citation type="submission" date="2014-05" db="EMBL/GenBank/DDBJ databases">
        <authorList>
            <person name="Chronopoulou M."/>
        </authorList>
    </citation>
    <scope>NUCLEOTIDE SEQUENCE</scope>
    <source>
        <tissue evidence="1">Whole organism</tissue>
    </source>
</reference>
<evidence type="ECO:0000313" key="1">
    <source>
        <dbReference type="EMBL" id="CDW50522.1"/>
    </source>
</evidence>